<keyword evidence="3" id="KW-0732">Signal</keyword>
<accession>A0A6P7HL98</accession>
<evidence type="ECO:0000259" key="5">
    <source>
        <dbReference type="PROSITE" id="PS51034"/>
    </source>
</evidence>
<dbReference type="GeneID" id="114432539"/>
<feature type="signal peptide" evidence="3">
    <location>
        <begin position="1"/>
        <end position="19"/>
    </location>
</feature>
<dbReference type="InterPro" id="IPR003961">
    <property type="entry name" value="FN3_dom"/>
</dbReference>
<sequence length="797" mass="90250">MKSLQYWFVFFILVPHTISFGRCDDISFSICWMSKEDALERQNGNIWLNDTSLSHINKEGYVTSLTVSPGVGNKLTLQFGVSVWQWTLTFNPRTKSTKVTGHQKPLRQRTSATKALLDLLSPTELFACENGTIFFHQDDNFFLAVGHTLRFPVKLESRSPTMLLVSWLENHQDVIYSHTVNLYHVELGFYNKLSMDTTTHPHYHFSALDSCSPYVACVQIAGTQSFTCLLTITDPDIPKDFEVTSWSTSSISLSWECPINRKYSIFLLTAFYLNSTNHITEEVAFWQKDDLVFTLSDLPPCSRVKFGLQTVCQAGIESRYSKMIFSDGNSVLSSIKALHQTAFGPDNYTLSWQVRNISSISMFRVYHEGALQGTTLHTNYTVQGLLPCHKYEAKVEALCGDGVLMSAKTVTGHTGPRGVSELRYRSNDSTALWTPSIPQQPARAFIYELSMEKGPIIQSSRLTSTELRLPGLEDGRTYILDMWEECDGQWESEPSRLSFEGSNSSSELHVRAAGTIQNQELQSDLEKAGLTLTVPWSLPEDLQDMSEVRAKVGEIFKDKMQELLKDFTKPVRLELVTFEPDEPDKTEILFLSFDASKTEDDVLVSVEDQLRYISSLNATHITVTDGIIYWDGPDLCTSRKTLCPHKSLCINTLGSFSCVCQDSNYDVSSVIEPPAASHPVCQERGLFSQCLNKVMTGGIAKPYLMSRIGGKVDIKLNDDRCAVNESQLLYYFRTTRKQSECGTERQVNKSHIIFQNTLTVTLTKEQTITRRDLKVIWRCIYPRHYARNTQVSVDLEW</sequence>
<name>A0A6P7HL98_9TELE</name>
<dbReference type="PROSITE" id="PS50853">
    <property type="entry name" value="FN3"/>
    <property type="match status" value="1"/>
</dbReference>
<dbReference type="Gene3D" id="2.60.40.3210">
    <property type="entry name" value="Zona pellucida, ZP-N domain"/>
    <property type="match status" value="1"/>
</dbReference>
<feature type="domain" description="Fibronectin type-III" evidence="4">
    <location>
        <begin position="237"/>
        <end position="334"/>
    </location>
</feature>
<keyword evidence="6" id="KW-1185">Reference proteome</keyword>
<evidence type="ECO:0000256" key="3">
    <source>
        <dbReference type="SAM" id="SignalP"/>
    </source>
</evidence>
<dbReference type="Gene3D" id="2.60.40.10">
    <property type="entry name" value="Immunoglobulins"/>
    <property type="match status" value="1"/>
</dbReference>
<dbReference type="CDD" id="cd00054">
    <property type="entry name" value="EGF_CA"/>
    <property type="match status" value="1"/>
</dbReference>
<dbReference type="RefSeq" id="XP_028256405.1">
    <property type="nucleotide sequence ID" value="XM_028400604.1"/>
</dbReference>
<evidence type="ECO:0000313" key="7">
    <source>
        <dbReference type="RefSeq" id="XP_028256405.1"/>
    </source>
</evidence>
<feature type="chain" id="PRO_5027969498" evidence="3">
    <location>
        <begin position="20"/>
        <end position="797"/>
    </location>
</feature>
<dbReference type="InParanoid" id="A0A6P7HL98"/>
<dbReference type="SMART" id="SM00060">
    <property type="entry name" value="FN3"/>
    <property type="match status" value="2"/>
</dbReference>
<keyword evidence="2" id="KW-1015">Disulfide bond</keyword>
<keyword evidence="1" id="KW-0677">Repeat</keyword>
<gene>
    <name evidence="7" type="primary">LOC114432539</name>
</gene>
<feature type="domain" description="ZP" evidence="5">
    <location>
        <begin position="689"/>
        <end position="797"/>
    </location>
</feature>
<dbReference type="PROSITE" id="PS51034">
    <property type="entry name" value="ZP_2"/>
    <property type="match status" value="1"/>
</dbReference>
<dbReference type="Gene3D" id="2.10.25.10">
    <property type="entry name" value="Laminin"/>
    <property type="match status" value="1"/>
</dbReference>
<dbReference type="Pfam" id="PF07645">
    <property type="entry name" value="EGF_CA"/>
    <property type="match status" value="1"/>
</dbReference>
<dbReference type="InterPro" id="IPR050991">
    <property type="entry name" value="ECM_Regulatory_Proteins"/>
</dbReference>
<dbReference type="InterPro" id="IPR013783">
    <property type="entry name" value="Ig-like_fold"/>
</dbReference>
<reference evidence="7" key="1">
    <citation type="submission" date="2025-08" db="UniProtKB">
        <authorList>
            <consortium name="RefSeq"/>
        </authorList>
    </citation>
    <scope>IDENTIFICATION</scope>
</reference>
<organism evidence="6 7">
    <name type="scientific">Parambassis ranga</name>
    <name type="common">Indian glassy fish</name>
    <dbReference type="NCBI Taxonomy" id="210632"/>
    <lineage>
        <taxon>Eukaryota</taxon>
        <taxon>Metazoa</taxon>
        <taxon>Chordata</taxon>
        <taxon>Craniata</taxon>
        <taxon>Vertebrata</taxon>
        <taxon>Euteleostomi</taxon>
        <taxon>Actinopterygii</taxon>
        <taxon>Neopterygii</taxon>
        <taxon>Teleostei</taxon>
        <taxon>Neoteleostei</taxon>
        <taxon>Acanthomorphata</taxon>
        <taxon>Ovalentaria</taxon>
        <taxon>Ambassidae</taxon>
        <taxon>Parambassis</taxon>
    </lineage>
</organism>
<dbReference type="PANTHER" id="PTHR46708">
    <property type="entry name" value="TENASCIN"/>
    <property type="match status" value="1"/>
</dbReference>
<evidence type="ECO:0000256" key="1">
    <source>
        <dbReference type="ARBA" id="ARBA00022737"/>
    </source>
</evidence>
<dbReference type="InterPro" id="IPR049883">
    <property type="entry name" value="NOTCH1_EGF-like"/>
</dbReference>
<dbReference type="OrthoDB" id="9987373at2759"/>
<dbReference type="InterPro" id="IPR001507">
    <property type="entry name" value="ZP_dom"/>
</dbReference>
<dbReference type="InterPro" id="IPR036116">
    <property type="entry name" value="FN3_sf"/>
</dbReference>
<protein>
    <submittedName>
        <fullName evidence="7">Uncharacterized protein LOC114432539</fullName>
    </submittedName>
</protein>
<dbReference type="SUPFAM" id="SSF49265">
    <property type="entry name" value="Fibronectin type III"/>
    <property type="match status" value="1"/>
</dbReference>
<evidence type="ECO:0000259" key="4">
    <source>
        <dbReference type="PROSITE" id="PS50853"/>
    </source>
</evidence>
<dbReference type="Pfam" id="PF00041">
    <property type="entry name" value="fn3"/>
    <property type="match status" value="1"/>
</dbReference>
<proteinExistence type="predicted"/>
<evidence type="ECO:0000313" key="6">
    <source>
        <dbReference type="Proteomes" id="UP000515145"/>
    </source>
</evidence>
<dbReference type="Proteomes" id="UP000515145">
    <property type="component" value="Chromosome 2"/>
</dbReference>
<dbReference type="AlphaFoldDB" id="A0A6P7HL98"/>
<evidence type="ECO:0000256" key="2">
    <source>
        <dbReference type="ARBA" id="ARBA00023157"/>
    </source>
</evidence>
<dbReference type="PANTHER" id="PTHR46708:SF2">
    <property type="entry name" value="FIBRONECTIN TYPE-III DOMAIN-CONTAINING PROTEIN"/>
    <property type="match status" value="1"/>
</dbReference>